<accession>A0A0J9XLG1</accession>
<dbReference type="NCBIfam" id="TIGR01993">
    <property type="entry name" value="Pyr-5-nucltdase"/>
    <property type="match status" value="1"/>
</dbReference>
<organism evidence="1 2">
    <name type="scientific">Geotrichum candidum</name>
    <name type="common">Oospora lactis</name>
    <name type="synonym">Dipodascus geotrichum</name>
    <dbReference type="NCBI Taxonomy" id="1173061"/>
    <lineage>
        <taxon>Eukaryota</taxon>
        <taxon>Fungi</taxon>
        <taxon>Dikarya</taxon>
        <taxon>Ascomycota</taxon>
        <taxon>Saccharomycotina</taxon>
        <taxon>Dipodascomycetes</taxon>
        <taxon>Dipodascales</taxon>
        <taxon>Dipodascaceae</taxon>
        <taxon>Geotrichum</taxon>
    </lineage>
</organism>
<dbReference type="GO" id="GO:0006206">
    <property type="term" value="P:pyrimidine nucleobase metabolic process"/>
    <property type="evidence" value="ECO:0007669"/>
    <property type="project" value="TreeGrafter"/>
</dbReference>
<reference evidence="1" key="1">
    <citation type="submission" date="2014-03" db="EMBL/GenBank/DDBJ databases">
        <authorList>
            <person name="Casaregola S."/>
        </authorList>
    </citation>
    <scope>NUCLEOTIDE SEQUENCE [LARGE SCALE GENOMIC DNA]</scope>
    <source>
        <strain evidence="1">CLIB 918</strain>
    </source>
</reference>
<dbReference type="GO" id="GO:0008252">
    <property type="term" value="F:nucleotidase activity"/>
    <property type="evidence" value="ECO:0007669"/>
    <property type="project" value="TreeGrafter"/>
</dbReference>
<evidence type="ECO:0000313" key="2">
    <source>
        <dbReference type="Proteomes" id="UP000242525"/>
    </source>
</evidence>
<dbReference type="NCBIfam" id="TIGR01509">
    <property type="entry name" value="HAD-SF-IA-v3"/>
    <property type="match status" value="1"/>
</dbReference>
<dbReference type="SFLD" id="SFLDG01132">
    <property type="entry name" value="C1.5.3:_5'-Nucleotidase_Like"/>
    <property type="match status" value="1"/>
</dbReference>
<dbReference type="GO" id="GO:0009166">
    <property type="term" value="P:nucleotide catabolic process"/>
    <property type="evidence" value="ECO:0007669"/>
    <property type="project" value="TreeGrafter"/>
</dbReference>
<evidence type="ECO:0000313" key="1">
    <source>
        <dbReference type="EMBL" id="CDO57981.1"/>
    </source>
</evidence>
<sequence length="254" mass="29170">MSAAPSSLLEPIAYEGTKPASGDDYTFFFDIDNCLYKKSSDIHGMMQKLIHKYFVTHLQLDDESAEYLHQQYYRDYGLAIEGLVRFHNIDAMEYNHEVDDALPLEDVLKPDPELRAMLLKLKASPRIKKLWLFTNAYKTHGLRVVKLLGIDDIFDGITYCNYAKRPMLCKPMDDMFAIARREAGNVPVEDCLYVDDSYINIKAAHRLGWHTSIHYVDPADPVPEKPAGTHVIRDILDIERVLPELFEAAPQKHQ</sequence>
<dbReference type="SFLD" id="SFLDS00003">
    <property type="entry name" value="Haloacid_Dehalogenase"/>
    <property type="match status" value="1"/>
</dbReference>
<dbReference type="Proteomes" id="UP000242525">
    <property type="component" value="Unassembled WGS sequence"/>
</dbReference>
<dbReference type="AlphaFoldDB" id="A0A0J9XLG1"/>
<dbReference type="SUPFAM" id="SSF56784">
    <property type="entry name" value="HAD-like"/>
    <property type="match status" value="1"/>
</dbReference>
<proteinExistence type="predicted"/>
<dbReference type="Gene3D" id="1.10.150.450">
    <property type="match status" value="1"/>
</dbReference>
<gene>
    <name evidence="1" type="ORF">BN980_GECA32s00637g</name>
</gene>
<dbReference type="InterPro" id="IPR036412">
    <property type="entry name" value="HAD-like_sf"/>
</dbReference>
<keyword evidence="2" id="KW-1185">Reference proteome</keyword>
<name>A0A0J9XLG1_GEOCN</name>
<dbReference type="STRING" id="1173061.A0A0J9XLG1"/>
<dbReference type="EMBL" id="CCBN010000028">
    <property type="protein sequence ID" value="CDO57981.1"/>
    <property type="molecule type" value="Genomic_DNA"/>
</dbReference>
<dbReference type="PANTHER" id="PTHR47438:SF1">
    <property type="entry name" value="PHOSPHATE METABOLISM PROTEIN 8-RELATED"/>
    <property type="match status" value="1"/>
</dbReference>
<protein>
    <submittedName>
        <fullName evidence="1">Similar to Saccharomyces cerevisiae YGL224C SDT1 Pyrimidine nucleotidase</fullName>
    </submittedName>
</protein>
<dbReference type="InterPro" id="IPR023214">
    <property type="entry name" value="HAD_sf"/>
</dbReference>
<dbReference type="FunFam" id="1.10.150.450:FF:000001">
    <property type="entry name" value="SDT1p Pyrimidine nucleotidase"/>
    <property type="match status" value="1"/>
</dbReference>
<dbReference type="Pfam" id="PF00702">
    <property type="entry name" value="Hydrolase"/>
    <property type="match status" value="1"/>
</dbReference>
<comment type="caution">
    <text evidence="1">The sequence shown here is derived from an EMBL/GenBank/DDBJ whole genome shotgun (WGS) entry which is preliminary data.</text>
</comment>
<dbReference type="OrthoDB" id="1065058at2759"/>
<dbReference type="PANTHER" id="PTHR47438">
    <property type="entry name" value="PHOSPHATE METABOLISM PROTEIN 8-RELATED"/>
    <property type="match status" value="1"/>
</dbReference>
<dbReference type="InterPro" id="IPR010237">
    <property type="entry name" value="Pyr-5-nucltdase"/>
</dbReference>
<dbReference type="InterPro" id="IPR052791">
    <property type="entry name" value="SSM1_domain"/>
</dbReference>
<dbReference type="Gene3D" id="3.40.50.1000">
    <property type="entry name" value="HAD superfamily/HAD-like"/>
    <property type="match status" value="1"/>
</dbReference>
<dbReference type="InterPro" id="IPR006439">
    <property type="entry name" value="HAD-SF_hydro_IA"/>
</dbReference>
<dbReference type="SFLD" id="SFLDG01129">
    <property type="entry name" value="C1.5:_HAD__Beta-PGM__Phosphata"/>
    <property type="match status" value="1"/>
</dbReference>